<name>A0ABW7G1T3_9BURK</name>
<gene>
    <name evidence="1" type="ORF">ACG00X_03505</name>
</gene>
<accession>A0ABW7G1T3</accession>
<keyword evidence="2" id="KW-1185">Reference proteome</keyword>
<dbReference type="EMBL" id="JBIGIA010000002">
    <property type="protein sequence ID" value="MFG6455888.1"/>
    <property type="molecule type" value="Genomic_DNA"/>
</dbReference>
<protein>
    <submittedName>
        <fullName evidence="1">Uncharacterized protein</fullName>
    </submittedName>
</protein>
<sequence length="227" mass="25938">MPNRKNADPPSAAAVADRLAKLLTEFRSQCEEEGLLSTYEEVHEYHLGEDAYPSYSLSDWLRDAEFRYGVLQGTWEHYRVSLVMAHVASAKAEMDRGKSASANKLLQHAYMLRHDLRGDLPSIYVDPNIEDKRPSQRGGHVKDVNRRCKAILNCLEDNHKLDGKDFKSFDEAVEYAIDMLIAEGQGEDVEKLRRMKRSYPGLFKDWLRLNADDAARFKVCTGIAWSD</sequence>
<organism evidence="1 2">
    <name type="scientific">Pelomonas nitida</name>
    <dbReference type="NCBI Taxonomy" id="3299027"/>
    <lineage>
        <taxon>Bacteria</taxon>
        <taxon>Pseudomonadati</taxon>
        <taxon>Pseudomonadota</taxon>
        <taxon>Betaproteobacteria</taxon>
        <taxon>Burkholderiales</taxon>
        <taxon>Sphaerotilaceae</taxon>
        <taxon>Roseateles</taxon>
    </lineage>
</organism>
<evidence type="ECO:0000313" key="1">
    <source>
        <dbReference type="EMBL" id="MFG6455888.1"/>
    </source>
</evidence>
<dbReference type="Proteomes" id="UP001606305">
    <property type="component" value="Unassembled WGS sequence"/>
</dbReference>
<reference evidence="1 2" key="1">
    <citation type="submission" date="2024-09" db="EMBL/GenBank/DDBJ databases">
        <title>Novel species of the genus Pelomonas and Roseateles isolated from streams.</title>
        <authorList>
            <person name="Lu H."/>
        </authorList>
    </citation>
    <scope>NUCLEOTIDE SEQUENCE [LARGE SCALE GENOMIC DNA]</scope>
    <source>
        <strain evidence="1 2">BYS96W</strain>
    </source>
</reference>
<evidence type="ECO:0000313" key="2">
    <source>
        <dbReference type="Proteomes" id="UP001606305"/>
    </source>
</evidence>
<comment type="caution">
    <text evidence="1">The sequence shown here is derived from an EMBL/GenBank/DDBJ whole genome shotgun (WGS) entry which is preliminary data.</text>
</comment>
<proteinExistence type="predicted"/>